<gene>
    <name evidence="5" type="ORF">PENSOL_c022G07167</name>
</gene>
<name>A0A1V6R1D8_9EURO</name>
<feature type="repeat" description="ANK" evidence="3">
    <location>
        <begin position="1277"/>
        <end position="1309"/>
    </location>
</feature>
<dbReference type="SUPFAM" id="SSF52540">
    <property type="entry name" value="P-loop containing nucleoside triphosphate hydrolases"/>
    <property type="match status" value="1"/>
</dbReference>
<dbReference type="InterPro" id="IPR036770">
    <property type="entry name" value="Ankyrin_rpt-contain_sf"/>
</dbReference>
<comment type="caution">
    <text evidence="5">The sequence shown here is derived from an EMBL/GenBank/DDBJ whole genome shotgun (WGS) entry which is preliminary data.</text>
</comment>
<dbReference type="InterPro" id="IPR038305">
    <property type="entry name" value="HeLo_sf"/>
</dbReference>
<keyword evidence="1" id="KW-0677">Repeat</keyword>
<feature type="repeat" description="ANK" evidence="3">
    <location>
        <begin position="1244"/>
        <end position="1276"/>
    </location>
</feature>
<feature type="repeat" description="ANK" evidence="3">
    <location>
        <begin position="750"/>
        <end position="782"/>
    </location>
</feature>
<evidence type="ECO:0000313" key="5">
    <source>
        <dbReference type="EMBL" id="OQD95097.1"/>
    </source>
</evidence>
<feature type="repeat" description="ANK" evidence="3">
    <location>
        <begin position="947"/>
        <end position="979"/>
    </location>
</feature>
<dbReference type="Gene3D" id="3.40.50.300">
    <property type="entry name" value="P-loop containing nucleotide triphosphate hydrolases"/>
    <property type="match status" value="1"/>
</dbReference>
<dbReference type="PANTHER" id="PTHR24198:SF165">
    <property type="entry name" value="ANKYRIN REPEAT-CONTAINING PROTEIN-RELATED"/>
    <property type="match status" value="1"/>
</dbReference>
<dbReference type="SMART" id="SM00248">
    <property type="entry name" value="ANK"/>
    <property type="match status" value="20"/>
</dbReference>
<dbReference type="Pfam" id="PF00023">
    <property type="entry name" value="Ank"/>
    <property type="match status" value="2"/>
</dbReference>
<dbReference type="Pfam" id="PF24883">
    <property type="entry name" value="NPHP3_N"/>
    <property type="match status" value="1"/>
</dbReference>
<dbReference type="PRINTS" id="PR01415">
    <property type="entry name" value="ANKYRIN"/>
</dbReference>
<proteinExistence type="predicted"/>
<dbReference type="Pfam" id="PF12796">
    <property type="entry name" value="Ank_2"/>
    <property type="match status" value="5"/>
</dbReference>
<feature type="repeat" description="ANK" evidence="3">
    <location>
        <begin position="1079"/>
        <end position="1111"/>
    </location>
</feature>
<dbReference type="InterPro" id="IPR056884">
    <property type="entry name" value="NPHP3-like_N"/>
</dbReference>
<keyword evidence="6" id="KW-1185">Reference proteome</keyword>
<feature type="repeat" description="ANK" evidence="3">
    <location>
        <begin position="881"/>
        <end position="913"/>
    </location>
</feature>
<dbReference type="Gene3D" id="1.20.120.1020">
    <property type="entry name" value="Prion-inhibition and propagation, HeLo domain"/>
    <property type="match status" value="1"/>
</dbReference>
<reference evidence="6" key="1">
    <citation type="journal article" date="2017" name="Nat. Microbiol.">
        <title>Global analysis of biosynthetic gene clusters reveals vast potential of secondary metabolite production in Penicillium species.</title>
        <authorList>
            <person name="Nielsen J.C."/>
            <person name="Grijseels S."/>
            <person name="Prigent S."/>
            <person name="Ji B."/>
            <person name="Dainat J."/>
            <person name="Nielsen K.F."/>
            <person name="Frisvad J.C."/>
            <person name="Workman M."/>
            <person name="Nielsen J."/>
        </authorList>
    </citation>
    <scope>NUCLEOTIDE SEQUENCE [LARGE SCALE GENOMIC DNA]</scope>
    <source>
        <strain evidence="6">IBT 29525</strain>
    </source>
</reference>
<accession>A0A1V6R1D8</accession>
<feature type="repeat" description="ANK" evidence="3">
    <location>
        <begin position="1112"/>
        <end position="1144"/>
    </location>
</feature>
<feature type="repeat" description="ANK" evidence="3">
    <location>
        <begin position="1013"/>
        <end position="1045"/>
    </location>
</feature>
<dbReference type="Proteomes" id="UP000191612">
    <property type="component" value="Unassembled WGS sequence"/>
</dbReference>
<dbReference type="Pfam" id="PF22939">
    <property type="entry name" value="WHD_GPIID"/>
    <property type="match status" value="1"/>
</dbReference>
<feature type="domain" description="NACHT" evidence="4">
    <location>
        <begin position="229"/>
        <end position="336"/>
    </location>
</feature>
<evidence type="ECO:0000256" key="3">
    <source>
        <dbReference type="PROSITE-ProRule" id="PRU00023"/>
    </source>
</evidence>
<dbReference type="InterPro" id="IPR002110">
    <property type="entry name" value="Ankyrin_rpt"/>
</dbReference>
<feature type="repeat" description="ANK" evidence="3">
    <location>
        <begin position="848"/>
        <end position="880"/>
    </location>
</feature>
<dbReference type="InterPro" id="IPR054471">
    <property type="entry name" value="GPIID_WHD"/>
</dbReference>
<dbReference type="InterPro" id="IPR029498">
    <property type="entry name" value="HeLo_dom"/>
</dbReference>
<dbReference type="Gene3D" id="1.25.40.20">
    <property type="entry name" value="Ankyrin repeat-containing domain"/>
    <property type="match status" value="5"/>
</dbReference>
<dbReference type="InterPro" id="IPR027417">
    <property type="entry name" value="P-loop_NTPase"/>
</dbReference>
<dbReference type="PROSITE" id="PS50837">
    <property type="entry name" value="NACHT"/>
    <property type="match status" value="1"/>
</dbReference>
<dbReference type="SUPFAM" id="SSF48403">
    <property type="entry name" value="Ankyrin repeat"/>
    <property type="match status" value="2"/>
</dbReference>
<sequence length="1437" mass="160125">MEPVSFAVGIIGLAGLFSTCLEAVEIFDSWKDYDSEFRSLVAQFKAQKLRLAKWGVAVGLEDDELSCVHNALLDDPKIESMVKELLLAIDAVCRDEDKAFLTPMLGKDETPTKDQLFHRHAPHESKRQKLRWVFRTKAKRVTQVDNFSKLVDTLHNLIPIEDTKEHMGRRPTGDEYRRDLHAWLLGSSSSNELYEIFSERKIKGTCEWVLGQPWFLDWNSPDFPTGCAKILWINGHAGFGKSVICARVIDHVSSNSKDPVAHFFFSSDFESRRDPFIAIRSWLSQLLRHPVVFSLARERLATQQGQRATRGDTLKLLREVVIKIPRCTFVLDGLDECRWVEQDYNSNHGASIVDFLEALRQAVAGTSTRLLVVSRDEPEIRACLVNESNTNDTIVIQHSITPEDVRPDLDMFARSIVNKRLSTMAEGTKEDISQKLAECCNGQFLWVQMQESQLRDWKSPKQLEKAINSTPPGLDKTYDREWMGISHLSEDNRERSIALLRWAAFALRPLSVCEMAGALLISADCDEVRFEEVPGRINENYIRTEMMELCGSLIDIRSPEVECDPWSRTVHLAHFTVKEYLLCNLPVQGRLLQLNSSLKFSTEGMENTLAAKMCLCYADCEEVWQVTSEEGRAQVLSSFRDYAAGSWYQHASFGNIRDSELVQSVNQLFDIENPNWGSWKEWFDLNDGSQEIGCFDSDEDPDPPTSTKDGQTIQITSMSPLYYATWLGLTDTMDLLLQSEKCSIDEQGNFGRTPLSAACERGHLDAVKKLLDNDADLEIASDNEHTPLHTAVCNGHAEVVKLLLEKGAKIHNGSDGSKTPLYCACLNGHHQVAQMLLQWEPELMDTHDDWIPLLAASQGGFLDIVQLLFQKGADIGTSDSFTETPLHIACENGQIEVVRLLLDKGADVHHHNQLGWTPVITASDEGFSDIVQLLIERGADIEVQNEFGETPLSSACGTGHIEVVRLLLDKGADIHHQCHGGWTPVNDASAAGFFDIVQLLIERGADIEVQHKFGETPLSSACGTGHIEVVRLLLDKGADIHHQRQSGWTPVNDASAAGFFDIVQLLIERGADIEAQNESGETPLYLACENGHVDVVRLLLDKGANVHHSTHIEWTAVHIASQKGFLDIVLLLIDSAADINAQSKYGETALLRASSKGHIEVVKSLVAKGADFEIANRCGLKPLIIASERGFLDVLTLLLEEGATIEEADDNGRRPLHTAAWKGHLDITNKLLENGANIASVTKDGRTPLHFASYNNSLDVVNLLIDKGADIESVDVHMATPLHIASVSGNLDVIDLLLERGATIESGNFDDRTLLRYVSPHGQLEVINNCIHSEKLRIDIRVEKGCTPIFYVVARGPRKMVKLLLLRLHTNAKDRYSAMRLLAAARNGYEEVIEQLITLAGRQSNLDGLGRDLICGATHKALVLESHKLAMANYGHW</sequence>
<evidence type="ECO:0000313" key="6">
    <source>
        <dbReference type="Proteomes" id="UP000191612"/>
    </source>
</evidence>
<feature type="repeat" description="ANK" evidence="3">
    <location>
        <begin position="980"/>
        <end position="1012"/>
    </location>
</feature>
<feature type="repeat" description="ANK" evidence="3">
    <location>
        <begin position="1046"/>
        <end position="1078"/>
    </location>
</feature>
<dbReference type="Pfam" id="PF13637">
    <property type="entry name" value="Ank_4"/>
    <property type="match status" value="1"/>
</dbReference>
<evidence type="ECO:0000256" key="2">
    <source>
        <dbReference type="ARBA" id="ARBA00023043"/>
    </source>
</evidence>
<evidence type="ECO:0000259" key="4">
    <source>
        <dbReference type="PROSITE" id="PS50837"/>
    </source>
</evidence>
<feature type="repeat" description="ANK" evidence="3">
    <location>
        <begin position="914"/>
        <end position="946"/>
    </location>
</feature>
<dbReference type="EMBL" id="MDYO01000022">
    <property type="protein sequence ID" value="OQD95097.1"/>
    <property type="molecule type" value="Genomic_DNA"/>
</dbReference>
<dbReference type="PROSITE" id="PS50297">
    <property type="entry name" value="ANK_REP_REGION"/>
    <property type="match status" value="16"/>
</dbReference>
<organism evidence="5 6">
    <name type="scientific">Penicillium solitum</name>
    <dbReference type="NCBI Taxonomy" id="60172"/>
    <lineage>
        <taxon>Eukaryota</taxon>
        <taxon>Fungi</taxon>
        <taxon>Dikarya</taxon>
        <taxon>Ascomycota</taxon>
        <taxon>Pezizomycotina</taxon>
        <taxon>Eurotiomycetes</taxon>
        <taxon>Eurotiomycetidae</taxon>
        <taxon>Eurotiales</taxon>
        <taxon>Aspergillaceae</taxon>
        <taxon>Penicillium</taxon>
    </lineage>
</organism>
<feature type="repeat" description="ANK" evidence="3">
    <location>
        <begin position="1211"/>
        <end position="1243"/>
    </location>
</feature>
<feature type="repeat" description="ANK" evidence="3">
    <location>
        <begin position="1145"/>
        <end position="1177"/>
    </location>
</feature>
<dbReference type="InterPro" id="IPR007111">
    <property type="entry name" value="NACHT_NTPase"/>
</dbReference>
<feature type="repeat" description="ANK" evidence="3">
    <location>
        <begin position="783"/>
        <end position="815"/>
    </location>
</feature>
<protein>
    <recommendedName>
        <fullName evidence="4">NACHT domain-containing protein</fullName>
    </recommendedName>
</protein>
<feature type="repeat" description="ANK" evidence="3">
    <location>
        <begin position="1178"/>
        <end position="1210"/>
    </location>
</feature>
<dbReference type="Pfam" id="PF14479">
    <property type="entry name" value="HeLo"/>
    <property type="match status" value="1"/>
</dbReference>
<dbReference type="PANTHER" id="PTHR24198">
    <property type="entry name" value="ANKYRIN REPEAT AND PROTEIN KINASE DOMAIN-CONTAINING PROTEIN"/>
    <property type="match status" value="1"/>
</dbReference>
<keyword evidence="2 3" id="KW-0040">ANK repeat</keyword>
<evidence type="ECO:0000256" key="1">
    <source>
        <dbReference type="ARBA" id="ARBA00022737"/>
    </source>
</evidence>
<dbReference type="STRING" id="60172.A0A1V6R1D8"/>
<dbReference type="PROSITE" id="PS50088">
    <property type="entry name" value="ANK_REPEAT"/>
    <property type="match status" value="16"/>
</dbReference>